<evidence type="ECO:0000256" key="4">
    <source>
        <dbReference type="ARBA" id="ARBA00022942"/>
    </source>
</evidence>
<keyword evidence="8" id="KW-0378">Hydrolase</keyword>
<dbReference type="GO" id="GO:0043161">
    <property type="term" value="P:proteasome-mediated ubiquitin-dependent protein catabolic process"/>
    <property type="evidence" value="ECO:0007669"/>
    <property type="project" value="InterPro"/>
</dbReference>
<evidence type="ECO:0000313" key="8">
    <source>
        <dbReference type="EMBL" id="EDW66707.1"/>
    </source>
</evidence>
<dbReference type="GO" id="GO:0005737">
    <property type="term" value="C:cytoplasm"/>
    <property type="evidence" value="ECO:0007669"/>
    <property type="project" value="TreeGrafter"/>
</dbReference>
<protein>
    <recommendedName>
        <fullName evidence="2">Proteasome subunit beta type-3</fullName>
    </recommendedName>
</protein>
<keyword evidence="3" id="KW-0963">Cytoplasm</keyword>
<dbReference type="Gene3D" id="3.60.20.10">
    <property type="entry name" value="Glutamine Phosphoribosylpyrophosphate, subunit 1, domain 1"/>
    <property type="match status" value="1"/>
</dbReference>
<dbReference type="OrthoDB" id="204949at2759"/>
<dbReference type="PANTHER" id="PTHR32194">
    <property type="entry name" value="METALLOPROTEASE TLDD"/>
    <property type="match status" value="1"/>
</dbReference>
<keyword evidence="9" id="KW-1185">Reference proteome</keyword>
<gene>
    <name evidence="8" type="primary">Dvir\GJ23747</name>
    <name evidence="8" type="ORF">Dvir_GJ23747</name>
</gene>
<dbReference type="PhylomeDB" id="B4LX55"/>
<dbReference type="SUPFAM" id="SSF56235">
    <property type="entry name" value="N-terminal nucleophile aminohydrolases (Ntn hydrolases)"/>
    <property type="match status" value="1"/>
</dbReference>
<dbReference type="GO" id="GO:0005634">
    <property type="term" value="C:nucleus"/>
    <property type="evidence" value="ECO:0007669"/>
    <property type="project" value="UniProtKB-SubCell"/>
</dbReference>
<comment type="function">
    <text evidence="6">Non-catalytic component of the proteasome, a multicatalytic proteinase complex which is characterized by its ability to cleave peptides with Arg, Phe, Tyr, Leu, and Glu adjacent to the leaving group at neutral or slightly basic pH. The proteasome has an ATP-dependent proteolytic activity.</text>
</comment>
<dbReference type="FunFam" id="3.60.20.10:FF:000003">
    <property type="entry name" value="Proteasome subunit beta type-3"/>
    <property type="match status" value="1"/>
</dbReference>
<evidence type="ECO:0000256" key="3">
    <source>
        <dbReference type="ARBA" id="ARBA00022490"/>
    </source>
</evidence>
<evidence type="ECO:0000256" key="2">
    <source>
        <dbReference type="ARBA" id="ARBA00016160"/>
    </source>
</evidence>
<evidence type="ECO:0000313" key="9">
    <source>
        <dbReference type="Proteomes" id="UP000008792"/>
    </source>
</evidence>
<dbReference type="Pfam" id="PF00227">
    <property type="entry name" value="Proteasome"/>
    <property type="match status" value="1"/>
</dbReference>
<comment type="subunit">
    <text evidence="7">The 26S proteasome consists of a 20S proteasome core and two 19S regulatory subunits. The 20S proteasome core is composed of 28 subunits that are arranged in four stacked rings, resulting in a barrel-shaped structure. The two end rings are each formed by seven alpha subunits, and the two central rings are each formed by seven beta subunits. The catalytic chamber with the active sites is on the inside of the barrel.</text>
</comment>
<dbReference type="HOGENOM" id="CLU_035750_10_0_1"/>
<keyword evidence="4" id="KW-0647">Proteasome</keyword>
<name>B4LX55_DROVI</name>
<sequence>MTTTNKITYNGGCVIAMQGKDCIGIATDRRFGLQSHTAGEDCQKVFHLSPRLYLGLTGLQTDIMTVYNRLLYRKNVYEINEGREVSPKVLTELLSHLLYEHRFGPFFVEPVIAGLDPETLEPYICCMDLIGCANVTNDFVATGTCSDQLVGMCESVWSPNLNATELFKTIAQAMLGSFNRDAVSGWGSSIFILEKDKITERLIRTRKD</sequence>
<dbReference type="EMBL" id="CH940650">
    <property type="protein sequence ID" value="EDW66707.1"/>
    <property type="molecule type" value="Genomic_DNA"/>
</dbReference>
<accession>B4LX55</accession>
<dbReference type="Proteomes" id="UP000008792">
    <property type="component" value="Unassembled WGS sequence"/>
</dbReference>
<evidence type="ECO:0000256" key="1">
    <source>
        <dbReference type="ARBA" id="ARBA00004123"/>
    </source>
</evidence>
<evidence type="ECO:0000256" key="6">
    <source>
        <dbReference type="ARBA" id="ARBA00024953"/>
    </source>
</evidence>
<dbReference type="STRING" id="7244.B4LX55"/>
<comment type="subcellular location">
    <subcellularLocation>
        <location evidence="1">Nucleus</location>
    </subcellularLocation>
</comment>
<dbReference type="InterPro" id="IPR001353">
    <property type="entry name" value="Proteasome_sua/b"/>
</dbReference>
<organism evidence="8 9">
    <name type="scientific">Drosophila virilis</name>
    <name type="common">Fruit fly</name>
    <dbReference type="NCBI Taxonomy" id="7244"/>
    <lineage>
        <taxon>Eukaryota</taxon>
        <taxon>Metazoa</taxon>
        <taxon>Ecdysozoa</taxon>
        <taxon>Arthropoda</taxon>
        <taxon>Hexapoda</taxon>
        <taxon>Insecta</taxon>
        <taxon>Pterygota</taxon>
        <taxon>Neoptera</taxon>
        <taxon>Endopterygota</taxon>
        <taxon>Diptera</taxon>
        <taxon>Brachycera</taxon>
        <taxon>Muscomorpha</taxon>
        <taxon>Ephydroidea</taxon>
        <taxon>Drosophilidae</taxon>
        <taxon>Drosophila</taxon>
    </lineage>
</organism>
<evidence type="ECO:0000256" key="5">
    <source>
        <dbReference type="ARBA" id="ARBA00023242"/>
    </source>
</evidence>
<proteinExistence type="predicted"/>
<keyword evidence="5" id="KW-0539">Nucleus</keyword>
<dbReference type="InterPro" id="IPR033811">
    <property type="entry name" value="Proteasome_beta_3"/>
</dbReference>
<dbReference type="AlphaFoldDB" id="B4LX55"/>
<dbReference type="InterPro" id="IPR023333">
    <property type="entry name" value="Proteasome_suB-type"/>
</dbReference>
<dbReference type="PROSITE" id="PS51476">
    <property type="entry name" value="PROTEASOME_BETA_2"/>
    <property type="match status" value="1"/>
</dbReference>
<dbReference type="eggNOG" id="KOG0180">
    <property type="taxonomic scope" value="Eukaryota"/>
</dbReference>
<dbReference type="PANTHER" id="PTHR32194:SF10">
    <property type="entry name" value="PROTEASOME SUBUNIT BETA TYPE-3"/>
    <property type="match status" value="1"/>
</dbReference>
<reference evidence="8 9" key="1">
    <citation type="journal article" date="2007" name="Nature">
        <title>Evolution of genes and genomes on the Drosophila phylogeny.</title>
        <authorList>
            <consortium name="Drosophila 12 Genomes Consortium"/>
            <person name="Clark A.G."/>
            <person name="Eisen M.B."/>
            <person name="Smith D.R."/>
            <person name="Bergman C.M."/>
            <person name="Oliver B."/>
            <person name="Markow T.A."/>
            <person name="Kaufman T.C."/>
            <person name="Kellis M."/>
            <person name="Gelbart W."/>
            <person name="Iyer V.N."/>
            <person name="Pollard D.A."/>
            <person name="Sackton T.B."/>
            <person name="Larracuente A.M."/>
            <person name="Singh N.D."/>
            <person name="Abad J.P."/>
            <person name="Abt D.N."/>
            <person name="Adryan B."/>
            <person name="Aguade M."/>
            <person name="Akashi H."/>
            <person name="Anderson W.W."/>
            <person name="Aquadro C.F."/>
            <person name="Ardell D.H."/>
            <person name="Arguello R."/>
            <person name="Artieri C.G."/>
            <person name="Barbash D.A."/>
            <person name="Barker D."/>
            <person name="Barsanti P."/>
            <person name="Batterham P."/>
            <person name="Batzoglou S."/>
            <person name="Begun D."/>
            <person name="Bhutkar A."/>
            <person name="Blanco E."/>
            <person name="Bosak S.A."/>
            <person name="Bradley R.K."/>
            <person name="Brand A.D."/>
            <person name="Brent M.R."/>
            <person name="Brooks A.N."/>
            <person name="Brown R.H."/>
            <person name="Butlin R.K."/>
            <person name="Caggese C."/>
            <person name="Calvi B.R."/>
            <person name="Bernardo de Carvalho A."/>
            <person name="Caspi A."/>
            <person name="Castrezana S."/>
            <person name="Celniker S.E."/>
            <person name="Chang J.L."/>
            <person name="Chapple C."/>
            <person name="Chatterji S."/>
            <person name="Chinwalla A."/>
            <person name="Civetta A."/>
            <person name="Clifton S.W."/>
            <person name="Comeron J.M."/>
            <person name="Costello J.C."/>
            <person name="Coyne J.A."/>
            <person name="Daub J."/>
            <person name="David R.G."/>
            <person name="Delcher A.L."/>
            <person name="Delehaunty K."/>
            <person name="Do C.B."/>
            <person name="Ebling H."/>
            <person name="Edwards K."/>
            <person name="Eickbush T."/>
            <person name="Evans J.D."/>
            <person name="Filipski A."/>
            <person name="Findeiss S."/>
            <person name="Freyhult E."/>
            <person name="Fulton L."/>
            <person name="Fulton R."/>
            <person name="Garcia A.C."/>
            <person name="Gardiner A."/>
            <person name="Garfield D.A."/>
            <person name="Garvin B.E."/>
            <person name="Gibson G."/>
            <person name="Gilbert D."/>
            <person name="Gnerre S."/>
            <person name="Godfrey J."/>
            <person name="Good R."/>
            <person name="Gotea V."/>
            <person name="Gravely B."/>
            <person name="Greenberg A.J."/>
            <person name="Griffiths-Jones S."/>
            <person name="Gross S."/>
            <person name="Guigo R."/>
            <person name="Gustafson E.A."/>
            <person name="Haerty W."/>
            <person name="Hahn M.W."/>
            <person name="Halligan D.L."/>
            <person name="Halpern A.L."/>
            <person name="Halter G.M."/>
            <person name="Han M.V."/>
            <person name="Heger A."/>
            <person name="Hillier L."/>
            <person name="Hinrichs A.S."/>
            <person name="Holmes I."/>
            <person name="Hoskins R.A."/>
            <person name="Hubisz M.J."/>
            <person name="Hultmark D."/>
            <person name="Huntley M.A."/>
            <person name="Jaffe D.B."/>
            <person name="Jagadeeshan S."/>
            <person name="Jeck W.R."/>
            <person name="Johnson J."/>
            <person name="Jones C.D."/>
            <person name="Jordan W.C."/>
            <person name="Karpen G.H."/>
            <person name="Kataoka E."/>
            <person name="Keightley P.D."/>
            <person name="Kheradpour P."/>
            <person name="Kirkness E.F."/>
            <person name="Koerich L.B."/>
            <person name="Kristiansen K."/>
            <person name="Kudrna D."/>
            <person name="Kulathinal R.J."/>
            <person name="Kumar S."/>
            <person name="Kwok R."/>
            <person name="Lander E."/>
            <person name="Langley C.H."/>
            <person name="Lapoint R."/>
            <person name="Lazzaro B.P."/>
            <person name="Lee S.J."/>
            <person name="Levesque L."/>
            <person name="Li R."/>
            <person name="Lin C.F."/>
            <person name="Lin M.F."/>
            <person name="Lindblad-Toh K."/>
            <person name="Llopart A."/>
            <person name="Long M."/>
            <person name="Low L."/>
            <person name="Lozovsky E."/>
            <person name="Lu J."/>
            <person name="Luo M."/>
            <person name="Machado C.A."/>
            <person name="Makalowski W."/>
            <person name="Marzo M."/>
            <person name="Matsuda M."/>
            <person name="Matzkin L."/>
            <person name="McAllister B."/>
            <person name="McBride C.S."/>
            <person name="McKernan B."/>
            <person name="McKernan K."/>
            <person name="Mendez-Lago M."/>
            <person name="Minx P."/>
            <person name="Mollenhauer M.U."/>
            <person name="Montooth K."/>
            <person name="Mount S.M."/>
            <person name="Mu X."/>
            <person name="Myers E."/>
            <person name="Negre B."/>
            <person name="Newfeld S."/>
            <person name="Nielsen R."/>
            <person name="Noor M.A."/>
            <person name="O'Grady P."/>
            <person name="Pachter L."/>
            <person name="Papaceit M."/>
            <person name="Parisi M.J."/>
            <person name="Parisi M."/>
            <person name="Parts L."/>
            <person name="Pedersen J.S."/>
            <person name="Pesole G."/>
            <person name="Phillippy A.M."/>
            <person name="Ponting C.P."/>
            <person name="Pop M."/>
            <person name="Porcelli D."/>
            <person name="Powell J.R."/>
            <person name="Prohaska S."/>
            <person name="Pruitt K."/>
            <person name="Puig M."/>
            <person name="Quesneville H."/>
            <person name="Ram K.R."/>
            <person name="Rand D."/>
            <person name="Rasmussen M.D."/>
            <person name="Reed L.K."/>
            <person name="Reenan R."/>
            <person name="Reily A."/>
            <person name="Remington K.A."/>
            <person name="Rieger T.T."/>
            <person name="Ritchie M.G."/>
            <person name="Robin C."/>
            <person name="Rogers Y.H."/>
            <person name="Rohde C."/>
            <person name="Rozas J."/>
            <person name="Rubenfield M.J."/>
            <person name="Ruiz A."/>
            <person name="Russo S."/>
            <person name="Salzberg S.L."/>
            <person name="Sanchez-Gracia A."/>
            <person name="Saranga D.J."/>
            <person name="Sato H."/>
            <person name="Schaeffer S.W."/>
            <person name="Schatz M.C."/>
            <person name="Schlenke T."/>
            <person name="Schwartz R."/>
            <person name="Segarra C."/>
            <person name="Singh R.S."/>
            <person name="Sirot L."/>
            <person name="Sirota M."/>
            <person name="Sisneros N.B."/>
            <person name="Smith C.D."/>
            <person name="Smith T.F."/>
            <person name="Spieth J."/>
            <person name="Stage D.E."/>
            <person name="Stark A."/>
            <person name="Stephan W."/>
            <person name="Strausberg R.L."/>
            <person name="Strempel S."/>
            <person name="Sturgill D."/>
            <person name="Sutton G."/>
            <person name="Sutton G.G."/>
            <person name="Tao W."/>
            <person name="Teichmann S."/>
            <person name="Tobari Y.N."/>
            <person name="Tomimura Y."/>
            <person name="Tsolas J.M."/>
            <person name="Valente V.L."/>
            <person name="Venter E."/>
            <person name="Venter J.C."/>
            <person name="Vicario S."/>
            <person name="Vieira F.G."/>
            <person name="Vilella A.J."/>
            <person name="Villasante A."/>
            <person name="Walenz B."/>
            <person name="Wang J."/>
            <person name="Wasserman M."/>
            <person name="Watts T."/>
            <person name="Wilson D."/>
            <person name="Wilson R.K."/>
            <person name="Wing R.A."/>
            <person name="Wolfner M.F."/>
            <person name="Wong A."/>
            <person name="Wong G.K."/>
            <person name="Wu C.I."/>
            <person name="Wu G."/>
            <person name="Yamamoto D."/>
            <person name="Yang H.P."/>
            <person name="Yang S.P."/>
            <person name="Yorke J.A."/>
            <person name="Yoshida K."/>
            <person name="Zdobnov E."/>
            <person name="Zhang P."/>
            <person name="Zhang Y."/>
            <person name="Zimin A.V."/>
            <person name="Baldwin J."/>
            <person name="Abdouelleil A."/>
            <person name="Abdulkadir J."/>
            <person name="Abebe A."/>
            <person name="Abera B."/>
            <person name="Abreu J."/>
            <person name="Acer S.C."/>
            <person name="Aftuck L."/>
            <person name="Alexander A."/>
            <person name="An P."/>
            <person name="Anderson E."/>
            <person name="Anderson S."/>
            <person name="Arachi H."/>
            <person name="Azer M."/>
            <person name="Bachantsang P."/>
            <person name="Barry A."/>
            <person name="Bayul T."/>
            <person name="Berlin A."/>
            <person name="Bessette D."/>
            <person name="Bloom T."/>
            <person name="Blye J."/>
            <person name="Boguslavskiy L."/>
            <person name="Bonnet C."/>
            <person name="Boukhgalter B."/>
            <person name="Bourzgui I."/>
            <person name="Brown A."/>
            <person name="Cahill P."/>
            <person name="Channer S."/>
            <person name="Cheshatsang Y."/>
            <person name="Chuda L."/>
            <person name="Citroen M."/>
            <person name="Collymore A."/>
            <person name="Cooke P."/>
            <person name="Costello M."/>
            <person name="D'Aco K."/>
            <person name="Daza R."/>
            <person name="De Haan G."/>
            <person name="DeGray S."/>
            <person name="DeMaso C."/>
            <person name="Dhargay N."/>
            <person name="Dooley K."/>
            <person name="Dooley E."/>
            <person name="Doricent M."/>
            <person name="Dorje P."/>
            <person name="Dorjee K."/>
            <person name="Dupes A."/>
            <person name="Elong R."/>
            <person name="Falk J."/>
            <person name="Farina A."/>
            <person name="Faro S."/>
            <person name="Ferguson D."/>
            <person name="Fisher S."/>
            <person name="Foley C.D."/>
            <person name="Franke A."/>
            <person name="Friedrich D."/>
            <person name="Gadbois L."/>
            <person name="Gearin G."/>
            <person name="Gearin C.R."/>
            <person name="Giannoukos G."/>
            <person name="Goode T."/>
            <person name="Graham J."/>
            <person name="Grandbois E."/>
            <person name="Grewal S."/>
            <person name="Gyaltsen K."/>
            <person name="Hafez N."/>
            <person name="Hagos B."/>
            <person name="Hall J."/>
            <person name="Henson C."/>
            <person name="Hollinger A."/>
            <person name="Honan T."/>
            <person name="Huard M.D."/>
            <person name="Hughes L."/>
            <person name="Hurhula B."/>
            <person name="Husby M.E."/>
            <person name="Kamat A."/>
            <person name="Kanga B."/>
            <person name="Kashin S."/>
            <person name="Khazanovich D."/>
            <person name="Kisner P."/>
            <person name="Lance K."/>
            <person name="Lara M."/>
            <person name="Lee W."/>
            <person name="Lennon N."/>
            <person name="Letendre F."/>
            <person name="LeVine R."/>
            <person name="Lipovsky A."/>
            <person name="Liu X."/>
            <person name="Liu J."/>
            <person name="Liu S."/>
            <person name="Lokyitsang T."/>
            <person name="Lokyitsang Y."/>
            <person name="Lubonja R."/>
            <person name="Lui A."/>
            <person name="MacDonald P."/>
            <person name="Magnisalis V."/>
            <person name="Maru K."/>
            <person name="Matthews C."/>
            <person name="McCusker W."/>
            <person name="McDonough S."/>
            <person name="Mehta T."/>
            <person name="Meldrim J."/>
            <person name="Meneus L."/>
            <person name="Mihai O."/>
            <person name="Mihalev A."/>
            <person name="Mihova T."/>
            <person name="Mittelman R."/>
            <person name="Mlenga V."/>
            <person name="Montmayeur A."/>
            <person name="Mulrain L."/>
            <person name="Navidi A."/>
            <person name="Naylor J."/>
            <person name="Negash T."/>
            <person name="Nguyen T."/>
            <person name="Nguyen N."/>
            <person name="Nicol R."/>
            <person name="Norbu C."/>
            <person name="Norbu N."/>
            <person name="Novod N."/>
            <person name="O'Neill B."/>
            <person name="Osman S."/>
            <person name="Markiewicz E."/>
            <person name="Oyono O.L."/>
            <person name="Patti C."/>
            <person name="Phunkhang P."/>
            <person name="Pierre F."/>
            <person name="Priest M."/>
            <person name="Raghuraman S."/>
            <person name="Rege F."/>
            <person name="Reyes R."/>
            <person name="Rise C."/>
            <person name="Rogov P."/>
            <person name="Ross K."/>
            <person name="Ryan E."/>
            <person name="Settipalli S."/>
            <person name="Shea T."/>
            <person name="Sherpa N."/>
            <person name="Shi L."/>
            <person name="Shih D."/>
            <person name="Sparrow T."/>
            <person name="Spaulding J."/>
            <person name="Stalker J."/>
            <person name="Stange-Thomann N."/>
            <person name="Stavropoulos S."/>
            <person name="Stone C."/>
            <person name="Strader C."/>
            <person name="Tesfaye S."/>
            <person name="Thomson T."/>
            <person name="Thoulutsang Y."/>
            <person name="Thoulutsang D."/>
            <person name="Topham K."/>
            <person name="Topping I."/>
            <person name="Tsamla T."/>
            <person name="Vassiliev H."/>
            <person name="Vo A."/>
            <person name="Wangchuk T."/>
            <person name="Wangdi T."/>
            <person name="Weiand M."/>
            <person name="Wilkinson J."/>
            <person name="Wilson A."/>
            <person name="Yadav S."/>
            <person name="Young G."/>
            <person name="Yu Q."/>
            <person name="Zembek L."/>
            <person name="Zhong D."/>
            <person name="Zimmer A."/>
            <person name="Zwirko Z."/>
            <person name="Jaffe D.B."/>
            <person name="Alvarez P."/>
            <person name="Brockman W."/>
            <person name="Butler J."/>
            <person name="Chin C."/>
            <person name="Gnerre S."/>
            <person name="Grabherr M."/>
            <person name="Kleber M."/>
            <person name="Mauceli E."/>
            <person name="MacCallum I."/>
        </authorList>
    </citation>
    <scope>NUCLEOTIDE SEQUENCE [LARGE SCALE GENOMIC DNA]</scope>
    <source>
        <strain evidence="9">Tucson 15010-1051.87</strain>
    </source>
</reference>
<dbReference type="GO" id="GO:0016787">
    <property type="term" value="F:hydrolase activity"/>
    <property type="evidence" value="ECO:0007669"/>
    <property type="project" value="UniProtKB-KW"/>
</dbReference>
<evidence type="ECO:0000256" key="7">
    <source>
        <dbReference type="ARBA" id="ARBA00026071"/>
    </source>
</evidence>
<dbReference type="OMA" id="AGMDPYT"/>
<dbReference type="InterPro" id="IPR029055">
    <property type="entry name" value="Ntn_hydrolases_N"/>
</dbReference>
<dbReference type="InParanoid" id="B4LX55"/>
<dbReference type="GO" id="GO:0019774">
    <property type="term" value="C:proteasome core complex, beta-subunit complex"/>
    <property type="evidence" value="ECO:0007669"/>
    <property type="project" value="InterPro"/>
</dbReference>
<dbReference type="CDD" id="cd03759">
    <property type="entry name" value="proteasome_beta_type_3"/>
    <property type="match status" value="1"/>
</dbReference>